<proteinExistence type="predicted"/>
<dbReference type="AlphaFoldDB" id="A0AAD1VSD4"/>
<evidence type="ECO:0000313" key="2">
    <source>
        <dbReference type="EMBL" id="CAH2254428.1"/>
    </source>
</evidence>
<accession>A0AAD1VSD4</accession>
<dbReference type="PANTHER" id="PTHR31749:SF3">
    <property type="entry name" value="KINETOCHORE-ASSOCIATED PROTEIN NSL1 HOMOLOG"/>
    <property type="match status" value="1"/>
</dbReference>
<dbReference type="InterPro" id="IPR013950">
    <property type="entry name" value="Mis14/Nsl1"/>
</dbReference>
<reference evidence="2" key="1">
    <citation type="submission" date="2022-03" db="EMBL/GenBank/DDBJ databases">
        <authorList>
            <person name="Alioto T."/>
            <person name="Alioto T."/>
            <person name="Gomez Garrido J."/>
        </authorList>
    </citation>
    <scope>NUCLEOTIDE SEQUENCE</scope>
</reference>
<keyword evidence="3" id="KW-1185">Reference proteome</keyword>
<name>A0AAD1VSD4_PELCU</name>
<feature type="region of interest" description="Disordered" evidence="1">
    <location>
        <begin position="456"/>
        <end position="504"/>
    </location>
</feature>
<organism evidence="2 3">
    <name type="scientific">Pelobates cultripes</name>
    <name type="common">Western spadefoot toad</name>
    <dbReference type="NCBI Taxonomy" id="61616"/>
    <lineage>
        <taxon>Eukaryota</taxon>
        <taxon>Metazoa</taxon>
        <taxon>Chordata</taxon>
        <taxon>Craniata</taxon>
        <taxon>Vertebrata</taxon>
        <taxon>Euteleostomi</taxon>
        <taxon>Amphibia</taxon>
        <taxon>Batrachia</taxon>
        <taxon>Anura</taxon>
        <taxon>Pelobatoidea</taxon>
        <taxon>Pelobatidae</taxon>
        <taxon>Pelobates</taxon>
    </lineage>
</organism>
<protein>
    <submittedName>
        <fullName evidence="2">Uncharacterized protein</fullName>
    </submittedName>
</protein>
<dbReference type="Proteomes" id="UP001295444">
    <property type="component" value="Chromosome 02"/>
</dbReference>
<feature type="compositionally biased region" description="Basic and acidic residues" evidence="1">
    <location>
        <begin position="106"/>
        <end position="126"/>
    </location>
</feature>
<dbReference type="GO" id="GO:0000070">
    <property type="term" value="P:mitotic sister chromatid segregation"/>
    <property type="evidence" value="ECO:0007669"/>
    <property type="project" value="InterPro"/>
</dbReference>
<evidence type="ECO:0000313" key="3">
    <source>
        <dbReference type="Proteomes" id="UP001295444"/>
    </source>
</evidence>
<dbReference type="PANTHER" id="PTHR31749">
    <property type="entry name" value="KINETOCHORE-ASSOCIATED PROTEIN NSL1 HOMOLOG"/>
    <property type="match status" value="1"/>
</dbReference>
<dbReference type="Pfam" id="PF08641">
    <property type="entry name" value="Mis14"/>
    <property type="match status" value="1"/>
</dbReference>
<feature type="region of interest" description="Disordered" evidence="1">
    <location>
        <begin position="210"/>
        <end position="240"/>
    </location>
</feature>
<feature type="compositionally biased region" description="Basic residues" evidence="1">
    <location>
        <begin position="495"/>
        <end position="504"/>
    </location>
</feature>
<feature type="compositionally biased region" description="Basic residues" evidence="1">
    <location>
        <begin position="7"/>
        <end position="18"/>
    </location>
</feature>
<sequence>MAANVKRSPRLSAVRRTRGSGGAVQDGSAEYPAGADNGRRVTRSGGAVPARPPRAEGSSHKKKPRNSLPRAGETETSGRGQATAGPATEPSRDRGARSPAAPGAPSERETSPPGEREARTPSEERAPVILGPTFDKRATNPAAPRTPCESKTSGEITVGLFPDKRNSVLVATGALDMAAPTSGSRDQTCISTGPSDCEARASVASGLYEESGVSAPVPTGPYSESGDRNPVEAGTSGVGGGKVPVAAGTSLEEQVKDYRVRCFNKQIVQDVLEMCTEFSKEVVESQQYLGQERREQELKNCVWDFQTLFQENVSINGQSWHEAAETQNEPDLKILEDKLDDLIVDTTRKRKKHPRKILAHVIKVLKTEREILGQYKPVVTPEEFKLDSRLVSRMGELTANTSTVSKQISDTMKALPAQIEKAEGFSEVLSIQPSLVSSRMRKEIFNCQVKLDDLARSPAKPVKSYPTESPSQSKTTPVLKRKRPLSPQQKLYPMRSKRKINLDS</sequence>
<dbReference type="GO" id="GO:0000444">
    <property type="term" value="C:MIS12/MIND type complex"/>
    <property type="evidence" value="ECO:0007669"/>
    <property type="project" value="TreeGrafter"/>
</dbReference>
<dbReference type="EMBL" id="OW240913">
    <property type="protein sequence ID" value="CAH2254428.1"/>
    <property type="molecule type" value="Genomic_DNA"/>
</dbReference>
<feature type="compositionally biased region" description="Polar residues" evidence="1">
    <location>
        <begin position="466"/>
        <end position="476"/>
    </location>
</feature>
<evidence type="ECO:0000256" key="1">
    <source>
        <dbReference type="SAM" id="MobiDB-lite"/>
    </source>
</evidence>
<gene>
    <name evidence="2" type="ORF">PECUL_23A001260</name>
</gene>
<feature type="region of interest" description="Disordered" evidence="1">
    <location>
        <begin position="1"/>
        <end position="154"/>
    </location>
</feature>